<dbReference type="InterPro" id="IPR000829">
    <property type="entry name" value="DAGK"/>
</dbReference>
<dbReference type="Proteomes" id="UP000027471">
    <property type="component" value="Unassembled WGS sequence"/>
</dbReference>
<name>A0A074K1N4_9RHOB</name>
<dbReference type="GO" id="GO:0016020">
    <property type="term" value="C:membrane"/>
    <property type="evidence" value="ECO:0007669"/>
    <property type="project" value="InterPro"/>
</dbReference>
<keyword evidence="3" id="KW-1185">Reference proteome</keyword>
<proteinExistence type="predicted"/>
<accession>A0A074K1N4</accession>
<sequence length="116" mass="12625">MTEIETAQARPARAGIGAVLERIWRVEALRYEVLAAFLLLPVLVAGHARAIDYVLYVLLVAALFAAEMFRTLSEDLLRLIPPEGLAQAAIIARGTSLGTVILRACVVVLLGWVLLF</sequence>
<keyword evidence="1" id="KW-1133">Transmembrane helix</keyword>
<gene>
    <name evidence="2" type="ORF">DT23_05900</name>
</gene>
<dbReference type="AlphaFoldDB" id="A0A074K1N4"/>
<dbReference type="Pfam" id="PF01219">
    <property type="entry name" value="DAGK_prokar"/>
    <property type="match status" value="1"/>
</dbReference>
<evidence type="ECO:0000313" key="2">
    <source>
        <dbReference type="EMBL" id="KEO55502.1"/>
    </source>
</evidence>
<feature type="transmembrane region" description="Helical" evidence="1">
    <location>
        <begin position="90"/>
        <end position="115"/>
    </location>
</feature>
<dbReference type="eggNOG" id="ENOG5031C9K">
    <property type="taxonomic scope" value="Bacteria"/>
</dbReference>
<keyword evidence="1" id="KW-0812">Transmembrane</keyword>
<feature type="transmembrane region" description="Helical" evidence="1">
    <location>
        <begin position="53"/>
        <end position="70"/>
    </location>
</feature>
<dbReference type="GO" id="GO:0008654">
    <property type="term" value="P:phospholipid biosynthetic process"/>
    <property type="evidence" value="ECO:0007669"/>
    <property type="project" value="InterPro"/>
</dbReference>
<protein>
    <recommendedName>
        <fullName evidence="4">Diacylglycerol kinase</fullName>
    </recommendedName>
</protein>
<dbReference type="GO" id="GO:0016301">
    <property type="term" value="F:kinase activity"/>
    <property type="evidence" value="ECO:0007669"/>
    <property type="project" value="InterPro"/>
</dbReference>
<keyword evidence="1" id="KW-0472">Membrane</keyword>
<evidence type="ECO:0000256" key="1">
    <source>
        <dbReference type="SAM" id="Phobius"/>
    </source>
</evidence>
<comment type="caution">
    <text evidence="2">The sequence shown here is derived from an EMBL/GenBank/DDBJ whole genome shotgun (WGS) entry which is preliminary data.</text>
</comment>
<organism evidence="2 3">
    <name type="scientific">Thioclava indica</name>
    <dbReference type="NCBI Taxonomy" id="1353528"/>
    <lineage>
        <taxon>Bacteria</taxon>
        <taxon>Pseudomonadati</taxon>
        <taxon>Pseudomonadota</taxon>
        <taxon>Alphaproteobacteria</taxon>
        <taxon>Rhodobacterales</taxon>
        <taxon>Paracoccaceae</taxon>
        <taxon>Thioclava</taxon>
    </lineage>
</organism>
<reference evidence="2 3" key="1">
    <citation type="journal article" date="2015" name="Antonie Van Leeuwenhoek">
        <title>Thioclava indica sp. nov., isolated from surface seawater of the Indian Ocean.</title>
        <authorList>
            <person name="Liu Y."/>
            <person name="Lai Q."/>
            <person name="Du J."/>
            <person name="Xu H."/>
            <person name="Jiang L."/>
            <person name="Shao Z."/>
        </authorList>
    </citation>
    <scope>NUCLEOTIDE SEQUENCE [LARGE SCALE GENOMIC DNA]</scope>
    <source>
        <strain evidence="2 3">DT23-4</strain>
    </source>
</reference>
<evidence type="ECO:0008006" key="4">
    <source>
        <dbReference type="Google" id="ProtNLM"/>
    </source>
</evidence>
<evidence type="ECO:0000313" key="3">
    <source>
        <dbReference type="Proteomes" id="UP000027471"/>
    </source>
</evidence>
<dbReference type="OrthoDB" id="7875582at2"/>
<dbReference type="Gene3D" id="1.10.3830.10">
    <property type="entry name" value="Diacylglycerol kinase (DAGK) domain"/>
    <property type="match status" value="1"/>
</dbReference>
<dbReference type="EMBL" id="AUNB01000051">
    <property type="protein sequence ID" value="KEO55502.1"/>
    <property type="molecule type" value="Genomic_DNA"/>
</dbReference>
<dbReference type="RefSeq" id="WP_038132195.1">
    <property type="nucleotide sequence ID" value="NZ_AUNB01000051.1"/>
</dbReference>